<dbReference type="AlphaFoldDB" id="A0A5B8U0J0"/>
<keyword evidence="2" id="KW-0560">Oxidoreductase</keyword>
<dbReference type="PANTHER" id="PTHR11709">
    <property type="entry name" value="MULTI-COPPER OXIDASE"/>
    <property type="match status" value="1"/>
</dbReference>
<dbReference type="KEGG" id="bsol:FSW04_02115"/>
<protein>
    <recommendedName>
        <fullName evidence="6">Plastocyanin-like domain-containing protein</fullName>
    </recommendedName>
</protein>
<dbReference type="InterPro" id="IPR045087">
    <property type="entry name" value="Cu-oxidase_fam"/>
</dbReference>
<keyword evidence="5" id="KW-0472">Membrane</keyword>
<proteinExistence type="predicted"/>
<dbReference type="CDD" id="cd04208">
    <property type="entry name" value="CuRO_2_CuNIR"/>
    <property type="match status" value="1"/>
</dbReference>
<feature type="transmembrane region" description="Helical" evidence="5">
    <location>
        <begin position="42"/>
        <end position="68"/>
    </location>
</feature>
<gene>
    <name evidence="7" type="ORF">FSW04_02115</name>
</gene>
<evidence type="ECO:0000256" key="5">
    <source>
        <dbReference type="SAM" id="Phobius"/>
    </source>
</evidence>
<feature type="compositionally biased region" description="Basic and acidic residues" evidence="4">
    <location>
        <begin position="24"/>
        <end position="34"/>
    </location>
</feature>
<dbReference type="Gene3D" id="2.60.40.420">
    <property type="entry name" value="Cupredoxins - blue copper proteins"/>
    <property type="match status" value="3"/>
</dbReference>
<evidence type="ECO:0000256" key="4">
    <source>
        <dbReference type="SAM" id="MobiDB-lite"/>
    </source>
</evidence>
<evidence type="ECO:0000259" key="6">
    <source>
        <dbReference type="Pfam" id="PF07731"/>
    </source>
</evidence>
<dbReference type="GO" id="GO:0005507">
    <property type="term" value="F:copper ion binding"/>
    <property type="evidence" value="ECO:0007669"/>
    <property type="project" value="InterPro"/>
</dbReference>
<reference evidence="7 8" key="1">
    <citation type="journal article" date="2018" name="J. Microbiol.">
        <title>Baekduia soli gen. nov., sp. nov., a novel bacterium isolated from the soil of Baekdu Mountain and proposal of a novel family name, Baekduiaceae fam. nov.</title>
        <authorList>
            <person name="An D.S."/>
            <person name="Siddiqi M.Z."/>
            <person name="Kim K.H."/>
            <person name="Yu H.S."/>
            <person name="Im W.T."/>
        </authorList>
    </citation>
    <scope>NUCLEOTIDE SEQUENCE [LARGE SCALE GENOMIC DNA]</scope>
    <source>
        <strain evidence="7 8">BR7-21</strain>
    </source>
</reference>
<dbReference type="EMBL" id="CP042430">
    <property type="protein sequence ID" value="QEC46491.1"/>
    <property type="molecule type" value="Genomic_DNA"/>
</dbReference>
<keyword evidence="1" id="KW-0479">Metal-binding</keyword>
<keyword evidence="5" id="KW-1133">Transmembrane helix</keyword>
<keyword evidence="8" id="KW-1185">Reference proteome</keyword>
<feature type="domain" description="Plastocyanin-like" evidence="6">
    <location>
        <begin position="152"/>
        <end position="257"/>
    </location>
</feature>
<dbReference type="PANTHER" id="PTHR11709:SF394">
    <property type="entry name" value="FI03373P-RELATED"/>
    <property type="match status" value="1"/>
</dbReference>
<keyword evidence="3" id="KW-0186">Copper</keyword>
<dbReference type="OrthoDB" id="345021at2"/>
<evidence type="ECO:0000313" key="8">
    <source>
        <dbReference type="Proteomes" id="UP000321805"/>
    </source>
</evidence>
<evidence type="ECO:0000256" key="2">
    <source>
        <dbReference type="ARBA" id="ARBA00023002"/>
    </source>
</evidence>
<feature type="region of interest" description="Disordered" evidence="4">
    <location>
        <begin position="1"/>
        <end position="34"/>
    </location>
</feature>
<dbReference type="RefSeq" id="WP_146915753.1">
    <property type="nucleotide sequence ID" value="NZ_CP042430.1"/>
</dbReference>
<dbReference type="SUPFAM" id="SSF49503">
    <property type="entry name" value="Cupredoxins"/>
    <property type="match status" value="3"/>
</dbReference>
<dbReference type="GO" id="GO:0016491">
    <property type="term" value="F:oxidoreductase activity"/>
    <property type="evidence" value="ECO:0007669"/>
    <property type="project" value="UniProtKB-KW"/>
</dbReference>
<dbReference type="InterPro" id="IPR008972">
    <property type="entry name" value="Cupredoxin"/>
</dbReference>
<keyword evidence="5" id="KW-0812">Transmembrane</keyword>
<dbReference type="Pfam" id="PF07731">
    <property type="entry name" value="Cu-oxidase_2"/>
    <property type="match status" value="1"/>
</dbReference>
<accession>A0A5B8U0J0</accession>
<evidence type="ECO:0000313" key="7">
    <source>
        <dbReference type="EMBL" id="QEC46491.1"/>
    </source>
</evidence>
<dbReference type="InterPro" id="IPR011706">
    <property type="entry name" value="Cu-oxidase_C"/>
</dbReference>
<evidence type="ECO:0000256" key="3">
    <source>
        <dbReference type="ARBA" id="ARBA00023008"/>
    </source>
</evidence>
<dbReference type="Proteomes" id="UP000321805">
    <property type="component" value="Chromosome"/>
</dbReference>
<name>A0A5B8U0J0_9ACTN</name>
<organism evidence="7 8">
    <name type="scientific">Baekduia soli</name>
    <dbReference type="NCBI Taxonomy" id="496014"/>
    <lineage>
        <taxon>Bacteria</taxon>
        <taxon>Bacillati</taxon>
        <taxon>Actinomycetota</taxon>
        <taxon>Thermoleophilia</taxon>
        <taxon>Solirubrobacterales</taxon>
        <taxon>Baekduiaceae</taxon>
        <taxon>Baekduia</taxon>
    </lineage>
</organism>
<evidence type="ECO:0000256" key="1">
    <source>
        <dbReference type="ARBA" id="ARBA00022723"/>
    </source>
</evidence>
<sequence length="518" mass="54077">MTPTTLIPPDTHDTTHEFPLPQGEPRERAGTPETPEAVRREWLAVGIGLVALVAVLGLVVALVGVAGAGGHTTTVAARPAPTTARVAAPAASAADAPAPTLAQAKGIAFEKFAPVDPTLPAVPAGAVKRFTVGVDEHTVQVDPALAPTKAWTYTVDGKSYPGTAASPPIVVDQGDRVQITFVNGASKAMNVTMAHSIDFHSAEVNPGRYYVDVAPGRRETISFVAEHPGVFMYHCATQPVLMHVGNGMAGMMVVKPRNLPRVDRELWVTQSEFYLGAPGAPASMAKLTAEKPDVVAFNGYANQYKMQPITVKTGERVRLYVLNAGPTKWSAFHVIGTVFDRAVVENTVFHDSQTMSLAPSQGAYAEFTLDHPGNYPFVDHAFGDMVKGAAGILHTQGAPMPKLPAAAAPAAATTAGMVDVSLGEMFVKPSVTSTKAGQVTFMVSNGGGSMHQFAIAKDPVAMTGAEPAPAAAIARTAMLAAGAKAVVKADLKPGSYTLYCTMTGHYAAGQHVGFTVRP</sequence>